<dbReference type="RefSeq" id="WP_005542009.1">
    <property type="nucleotide sequence ID" value="NZ_CP012959.1"/>
</dbReference>
<name>A0A142FZV0_AGGAC</name>
<evidence type="ECO:0000313" key="7">
    <source>
        <dbReference type="Proteomes" id="UP000226080"/>
    </source>
</evidence>
<sequence>MFKIQDAVSETLLIPLYMRYHESLKPDPIIHDASALRLVPQIDYDFSKFDTAIRSSVGSAIRATYLDSLTKAFIQQHQQPIIVMIGCGLDARHERVGDVGKKVPFYELDLPDVIALRKQLMPPAENEILLAASAFDTDWMDELRSTYPQAQFLFVIEGVLMYFNEAQVKKLFEDLAVRFSGGEIAFDIGSTWMSRNSQKHHDVMKHMRAQFDYGCDDDHEMERWADNLHLISAKYMFDFPAWKRIGLLQAAIMWIVPFVRKSYRFLHYQIS</sequence>
<dbReference type="Proteomes" id="UP000072236">
    <property type="component" value="Chromosome"/>
</dbReference>
<organism evidence="5 8">
    <name type="scientific">Aggregatibacter actinomycetemcomitans</name>
    <name type="common">Actinobacillus actinomycetemcomitans</name>
    <name type="synonym">Haemophilus actinomycetemcomitans</name>
    <dbReference type="NCBI Taxonomy" id="714"/>
    <lineage>
        <taxon>Bacteria</taxon>
        <taxon>Pseudomonadati</taxon>
        <taxon>Pseudomonadota</taxon>
        <taxon>Gammaproteobacteria</taxon>
        <taxon>Pasteurellales</taxon>
        <taxon>Pasteurellaceae</taxon>
        <taxon>Aggregatibacter</taxon>
    </lineage>
</organism>
<accession>A0A142FZV0</accession>
<reference evidence="5 8" key="3">
    <citation type="submission" date="2019-08" db="EMBL/GenBank/DDBJ databases">
        <title>Whole genome sequencing of Aggregatibacter actinomycetemcomitans cultured from blood stream infections in Denmark reveals a novel phylogenetic lineage expressing serotype a membrane O polysaccharide.</title>
        <authorList>
            <person name="Nedergaard S."/>
            <person name="Kobel C.M."/>
            <person name="Nielsen M.B."/>
            <person name="Moeller R.T."/>
            <person name="Jensen A.B."/>
            <person name="Noerskov-Lauritsen N."/>
        </authorList>
    </citation>
    <scope>NUCLEOTIDE SEQUENCE [LARGE SCALE GENOMIC DNA]</scope>
    <source>
        <strain evidence="5 8">PN_563</strain>
    </source>
</reference>
<dbReference type="EMBL" id="CP012959">
    <property type="protein sequence ID" value="AMQ93930.1"/>
    <property type="molecule type" value="Genomic_DNA"/>
</dbReference>
<dbReference type="PANTHER" id="PTHR43619">
    <property type="entry name" value="S-ADENOSYL-L-METHIONINE-DEPENDENT METHYLTRANSFERASE YKTD-RELATED"/>
    <property type="match status" value="1"/>
</dbReference>
<dbReference type="Pfam" id="PF04072">
    <property type="entry name" value="LCM"/>
    <property type="match status" value="1"/>
</dbReference>
<dbReference type="SUPFAM" id="SSF53335">
    <property type="entry name" value="S-adenosyl-L-methionine-dependent methyltransferases"/>
    <property type="match status" value="1"/>
</dbReference>
<dbReference type="InterPro" id="IPR007213">
    <property type="entry name" value="Ppm1/Ppm2/Tcmp"/>
</dbReference>
<evidence type="ECO:0000256" key="1">
    <source>
        <dbReference type="ARBA" id="ARBA00022603"/>
    </source>
</evidence>
<dbReference type="EMBL" id="VSED01000003">
    <property type="protein sequence ID" value="TYA39777.1"/>
    <property type="molecule type" value="Genomic_DNA"/>
</dbReference>
<evidence type="ECO:0000313" key="6">
    <source>
        <dbReference type="Proteomes" id="UP000072236"/>
    </source>
</evidence>
<dbReference type="GO" id="GO:0008168">
    <property type="term" value="F:methyltransferase activity"/>
    <property type="evidence" value="ECO:0007669"/>
    <property type="project" value="UniProtKB-KW"/>
</dbReference>
<keyword evidence="1 5" id="KW-0489">Methyltransferase</keyword>
<dbReference type="eggNOG" id="COG3315">
    <property type="taxonomic scope" value="Bacteria"/>
</dbReference>
<dbReference type="Gene3D" id="3.40.50.150">
    <property type="entry name" value="Vaccinia Virus protein VP39"/>
    <property type="match status" value="1"/>
</dbReference>
<dbReference type="InterPro" id="IPR029063">
    <property type="entry name" value="SAM-dependent_MTases_sf"/>
</dbReference>
<dbReference type="Proteomes" id="UP000226080">
    <property type="component" value="Unassembled WGS sequence"/>
</dbReference>
<dbReference type="EMBL" id="PCGW01000004">
    <property type="protein sequence ID" value="PHO21176.1"/>
    <property type="molecule type" value="Genomic_DNA"/>
</dbReference>
<dbReference type="PANTHER" id="PTHR43619:SF2">
    <property type="entry name" value="S-ADENOSYL-L-METHIONINE-DEPENDENT METHYLTRANSFERASES SUPERFAMILY PROTEIN"/>
    <property type="match status" value="1"/>
</dbReference>
<dbReference type="OrthoDB" id="7063113at2"/>
<keyword evidence="7" id="KW-1185">Reference proteome</keyword>
<evidence type="ECO:0000256" key="2">
    <source>
        <dbReference type="ARBA" id="ARBA00022679"/>
    </source>
</evidence>
<dbReference type="GO" id="GO:0032259">
    <property type="term" value="P:methylation"/>
    <property type="evidence" value="ECO:0007669"/>
    <property type="project" value="UniProtKB-KW"/>
</dbReference>
<reference evidence="3 6" key="1">
    <citation type="submission" date="2015-10" db="EMBL/GenBank/DDBJ databases">
        <title>Tn-seq of a polymicrobial infection.</title>
        <authorList>
            <person name="Stacy A."/>
            <person name="Rumbaugh K.P."/>
            <person name="Whiteley M."/>
        </authorList>
    </citation>
    <scope>NUCLEOTIDE SEQUENCE [LARGE SCALE GENOMIC DNA]</scope>
    <source>
        <strain evidence="3 6">624</strain>
    </source>
</reference>
<protein>
    <submittedName>
        <fullName evidence="3 5">Methyltransferase</fullName>
    </submittedName>
</protein>
<evidence type="ECO:0000313" key="8">
    <source>
        <dbReference type="Proteomes" id="UP000323012"/>
    </source>
</evidence>
<dbReference type="PIRSF" id="PIRSF028177">
    <property type="entry name" value="Polyketide_synth_Omtfrase_TcmP"/>
    <property type="match status" value="1"/>
</dbReference>
<dbReference type="InterPro" id="IPR016874">
    <property type="entry name" value="TcmP-like"/>
</dbReference>
<dbReference type="Proteomes" id="UP000323012">
    <property type="component" value="Unassembled WGS sequence"/>
</dbReference>
<reference evidence="4 7" key="2">
    <citation type="submission" date="2017-10" db="EMBL/GenBank/DDBJ databases">
        <title>Draft genome sequences of Aggregatibacter actinomycetemcomitans strains 310a and 310b.</title>
        <authorList>
            <person name="May A.C."/>
            <person name="Ohta H."/>
            <person name="Maeda H."/>
            <person name="Kokeguchi S."/>
            <person name="Cugini C."/>
        </authorList>
    </citation>
    <scope>NUCLEOTIDE SEQUENCE [LARGE SCALE GENOMIC DNA]</scope>
    <source>
        <strain evidence="4 7">310b</strain>
    </source>
</reference>
<gene>
    <name evidence="3" type="ORF">ACT75_05030</name>
    <name evidence="4" type="ORF">CQR80_03165</name>
    <name evidence="5" type="ORF">FXB79_01815</name>
</gene>
<proteinExistence type="predicted"/>
<evidence type="ECO:0000313" key="4">
    <source>
        <dbReference type="EMBL" id="PHO21176.1"/>
    </source>
</evidence>
<keyword evidence="2" id="KW-0808">Transferase</keyword>
<dbReference type="AlphaFoldDB" id="A0A142FZV0"/>
<dbReference type="KEGG" id="aact:ACT75_05030"/>
<evidence type="ECO:0000313" key="5">
    <source>
        <dbReference type="EMBL" id="TYA39777.1"/>
    </source>
</evidence>
<evidence type="ECO:0000313" key="3">
    <source>
        <dbReference type="EMBL" id="AMQ93930.1"/>
    </source>
</evidence>
<dbReference type="SMR" id="A0A142FZV0"/>